<comment type="caution">
    <text evidence="2">The sequence shown here is derived from an EMBL/GenBank/DDBJ whole genome shotgun (WGS) entry which is preliminary data.</text>
</comment>
<dbReference type="RefSeq" id="WP_274321702.1">
    <property type="nucleotide sequence ID" value="NZ_CP118158.1"/>
</dbReference>
<dbReference type="AlphaFoldDB" id="A0ABD5Y5H1"/>
<dbReference type="EMBL" id="JBHTAS010000001">
    <property type="protein sequence ID" value="MFC7140605.1"/>
    <property type="molecule type" value="Genomic_DNA"/>
</dbReference>
<dbReference type="Proteomes" id="UP001596432">
    <property type="component" value="Unassembled WGS sequence"/>
</dbReference>
<sequence length="133" mass="15017">MNDTAMLPGDWNRNPGMAMRTARYACFEHESLSGMIDVCPPANSEGLFDVTEDVWAIAKLYTSHDTLEGVQFRTQKEIENQKDLAIAVRELADVFYDDFSDGLDVGEREEPSPGLTVLDDWPEDAEHKTLDEF</sequence>
<gene>
    <name evidence="2" type="ORF">ACFQMA_12310</name>
</gene>
<organism evidence="2 3">
    <name type="scientific">Halosimplex aquaticum</name>
    <dbReference type="NCBI Taxonomy" id="3026162"/>
    <lineage>
        <taxon>Archaea</taxon>
        <taxon>Methanobacteriati</taxon>
        <taxon>Methanobacteriota</taxon>
        <taxon>Stenosarchaea group</taxon>
        <taxon>Halobacteria</taxon>
        <taxon>Halobacteriales</taxon>
        <taxon>Haloarculaceae</taxon>
        <taxon>Halosimplex</taxon>
    </lineage>
</organism>
<dbReference type="GeneID" id="78820902"/>
<evidence type="ECO:0000313" key="3">
    <source>
        <dbReference type="Proteomes" id="UP001596432"/>
    </source>
</evidence>
<reference evidence="2 3" key="1">
    <citation type="journal article" date="2019" name="Int. J. Syst. Evol. Microbiol.">
        <title>The Global Catalogue of Microorganisms (GCM) 10K type strain sequencing project: providing services to taxonomists for standard genome sequencing and annotation.</title>
        <authorList>
            <consortium name="The Broad Institute Genomics Platform"/>
            <consortium name="The Broad Institute Genome Sequencing Center for Infectious Disease"/>
            <person name="Wu L."/>
            <person name="Ma J."/>
        </authorList>
    </citation>
    <scope>NUCLEOTIDE SEQUENCE [LARGE SCALE GENOMIC DNA]</scope>
    <source>
        <strain evidence="2 3">XZYJT29</strain>
    </source>
</reference>
<keyword evidence="3" id="KW-1185">Reference proteome</keyword>
<proteinExistence type="predicted"/>
<evidence type="ECO:0000256" key="1">
    <source>
        <dbReference type="SAM" id="MobiDB-lite"/>
    </source>
</evidence>
<protein>
    <submittedName>
        <fullName evidence="2">Uncharacterized protein</fullName>
    </submittedName>
</protein>
<name>A0ABD5Y5H1_9EURY</name>
<feature type="compositionally biased region" description="Basic and acidic residues" evidence="1">
    <location>
        <begin position="124"/>
        <end position="133"/>
    </location>
</feature>
<feature type="region of interest" description="Disordered" evidence="1">
    <location>
        <begin position="103"/>
        <end position="133"/>
    </location>
</feature>
<evidence type="ECO:0000313" key="2">
    <source>
        <dbReference type="EMBL" id="MFC7140605.1"/>
    </source>
</evidence>
<accession>A0ABD5Y5H1</accession>